<keyword evidence="4" id="KW-0378">Hydrolase</keyword>
<feature type="domain" description="UvrD-like helicase C-terminal" evidence="3">
    <location>
        <begin position="323"/>
        <end position="370"/>
    </location>
</feature>
<dbReference type="Pfam" id="PF13604">
    <property type="entry name" value="AAA_30"/>
    <property type="match status" value="1"/>
</dbReference>
<dbReference type="RefSeq" id="WP_238301714.1">
    <property type="nucleotide sequence ID" value="NZ_BPQM01000026.1"/>
</dbReference>
<keyword evidence="1" id="KW-0547">Nucleotide-binding</keyword>
<dbReference type="InterPro" id="IPR027785">
    <property type="entry name" value="UvrD-like_helicase_C"/>
</dbReference>
<dbReference type="CDD" id="cd18809">
    <property type="entry name" value="SF1_C_RecD"/>
    <property type="match status" value="1"/>
</dbReference>
<dbReference type="Gene3D" id="2.30.30.940">
    <property type="match status" value="1"/>
</dbReference>
<dbReference type="GO" id="GO:0003678">
    <property type="term" value="F:DNA helicase activity"/>
    <property type="evidence" value="ECO:0007669"/>
    <property type="project" value="UniProtKB-ARBA"/>
</dbReference>
<gene>
    <name evidence="4" type="primary">recD2_1</name>
    <name evidence="4" type="ORF">NBEOAGPD_1195</name>
</gene>
<name>A0AA37HMQ1_9HYPH</name>
<keyword evidence="2" id="KW-0067">ATP-binding</keyword>
<dbReference type="Pfam" id="PF13538">
    <property type="entry name" value="UvrD_C_2"/>
    <property type="match status" value="1"/>
</dbReference>
<keyword evidence="4" id="KW-0347">Helicase</keyword>
<organism evidence="4 5">
    <name type="scientific">Methylobacterium gregans</name>
    <dbReference type="NCBI Taxonomy" id="374424"/>
    <lineage>
        <taxon>Bacteria</taxon>
        <taxon>Pseudomonadati</taxon>
        <taxon>Pseudomonadota</taxon>
        <taxon>Alphaproteobacteria</taxon>
        <taxon>Hyphomicrobiales</taxon>
        <taxon>Methylobacteriaceae</taxon>
        <taxon>Methylobacterium</taxon>
    </lineage>
</organism>
<dbReference type="Proteomes" id="UP001055108">
    <property type="component" value="Unassembled WGS sequence"/>
</dbReference>
<protein>
    <submittedName>
        <fullName evidence="4">ATP-dependent RecD-like DNA helicase</fullName>
    </submittedName>
</protein>
<dbReference type="AlphaFoldDB" id="A0AA37HMQ1"/>
<dbReference type="InterPro" id="IPR050534">
    <property type="entry name" value="Coronavir_polyprotein_1ab"/>
</dbReference>
<evidence type="ECO:0000313" key="5">
    <source>
        <dbReference type="Proteomes" id="UP001055108"/>
    </source>
</evidence>
<dbReference type="PANTHER" id="PTHR43788:SF6">
    <property type="entry name" value="DNA HELICASE B"/>
    <property type="match status" value="1"/>
</dbReference>
<dbReference type="GO" id="GO:0005524">
    <property type="term" value="F:ATP binding"/>
    <property type="evidence" value="ECO:0007669"/>
    <property type="project" value="UniProtKB-KW"/>
</dbReference>
<dbReference type="PANTHER" id="PTHR43788">
    <property type="entry name" value="DNA2/NAM7 HELICASE FAMILY MEMBER"/>
    <property type="match status" value="1"/>
</dbReference>
<evidence type="ECO:0000313" key="4">
    <source>
        <dbReference type="EMBL" id="GJD77983.1"/>
    </source>
</evidence>
<dbReference type="Gene3D" id="3.40.50.300">
    <property type="entry name" value="P-loop containing nucleotide triphosphate hydrolases"/>
    <property type="match status" value="2"/>
</dbReference>
<evidence type="ECO:0000259" key="3">
    <source>
        <dbReference type="Pfam" id="PF13538"/>
    </source>
</evidence>
<reference evidence="4" key="1">
    <citation type="journal article" date="2016" name="Front. Microbiol.">
        <title>Genome Sequence of the Piezophilic, Mesophilic Sulfate-Reducing Bacterium Desulfovibrio indicus J2T.</title>
        <authorList>
            <person name="Cao J."/>
            <person name="Maignien L."/>
            <person name="Shao Z."/>
            <person name="Alain K."/>
            <person name="Jebbar M."/>
        </authorList>
    </citation>
    <scope>NUCLEOTIDE SEQUENCE</scope>
    <source>
        <strain evidence="4">NBRC 103626</strain>
    </source>
</reference>
<evidence type="ECO:0000256" key="1">
    <source>
        <dbReference type="ARBA" id="ARBA00022741"/>
    </source>
</evidence>
<dbReference type="EMBL" id="BPQM01000026">
    <property type="protein sequence ID" value="GJD77983.1"/>
    <property type="molecule type" value="Genomic_DNA"/>
</dbReference>
<reference evidence="4" key="2">
    <citation type="submission" date="2021-08" db="EMBL/GenBank/DDBJ databases">
        <authorList>
            <person name="Tani A."/>
            <person name="Ola A."/>
            <person name="Ogura Y."/>
            <person name="Katsura K."/>
            <person name="Hayashi T."/>
        </authorList>
    </citation>
    <scope>NUCLEOTIDE SEQUENCE</scope>
    <source>
        <strain evidence="4">NBRC 103626</strain>
    </source>
</reference>
<comment type="caution">
    <text evidence="4">The sequence shown here is derived from an EMBL/GenBank/DDBJ whole genome shotgun (WGS) entry which is preliminary data.</text>
</comment>
<accession>A0AA37HMQ1</accession>
<dbReference type="InterPro" id="IPR027417">
    <property type="entry name" value="P-loop_NTPase"/>
</dbReference>
<sequence length="373" mass="41763">MTWSPQQDAALLAIRDWHRDSDDQVFYLGGYAGTGKTTIAKEAAASVSENALFAAFTGKAALVLQSKGCTGAQTIHSLIYKAYEHEDIDEKTGEILRVEWRYGLNPLSEVTTADLVVIDECSMVGDRLGEDLLSFGTKVLVLGDPAQLPPVRGEGFFTRVEPDFMLTEIHRQAADNPIIRMSMDVREGRRLSRGGYGDSRVIELRSLGQRMVTGADQVLVGLNRTRRTVNAKVRHLQGRDPNRPEVGDRLVCLKNDRNRALLNGGLWTVSSIEDRDEGFLALELASIDVRRLTARVKVHRLFFDTRADEIPWEIRKKSDEFTYGYALTVHKAQGSQWDNVLLIDESSTFRDNRSRHLYTGITRAAERLTVAVA</sequence>
<evidence type="ECO:0000256" key="2">
    <source>
        <dbReference type="ARBA" id="ARBA00022840"/>
    </source>
</evidence>
<keyword evidence="5" id="KW-1185">Reference proteome</keyword>
<dbReference type="SUPFAM" id="SSF52540">
    <property type="entry name" value="P-loop containing nucleoside triphosphate hydrolases"/>
    <property type="match status" value="2"/>
</dbReference>
<proteinExistence type="predicted"/>